<dbReference type="InterPro" id="IPR003140">
    <property type="entry name" value="PLipase/COase/thioEstase"/>
</dbReference>
<reference evidence="4" key="1">
    <citation type="journal article" date="2014" name="Int. J. Syst. Evol. Microbiol.">
        <title>Complete genome sequence of Corynebacterium casei LMG S-19264T (=DSM 44701T), isolated from a smear-ripened cheese.</title>
        <authorList>
            <consortium name="US DOE Joint Genome Institute (JGI-PGF)"/>
            <person name="Walter F."/>
            <person name="Albersmeier A."/>
            <person name="Kalinowski J."/>
            <person name="Ruckert C."/>
        </authorList>
    </citation>
    <scope>NUCLEOTIDE SEQUENCE</scope>
    <source>
        <strain evidence="4">JCM 3346</strain>
    </source>
</reference>
<name>A0A918CB01_AGRME</name>
<evidence type="ECO:0000256" key="2">
    <source>
        <dbReference type="ARBA" id="ARBA00022801"/>
    </source>
</evidence>
<sequence>MRIDDEAVLWSASGDDRAGRPLLVLLHGYNSNEGDLFGLAPYLPLDPVIASLRAPLDAGYGYAWFEIFDAAGRLDDDDPAKLAAAEEAVDAVIGWLDRNAGDAPSIGLIGFSQGGAMSLELLRRAPERFAFAAILAGFAMPGVRDGDARLAELARPVFWGRGTEDAVIPASAVARTAAWLPGHSELDSRIYEGLAHSVSERELADLTAFVGARY</sequence>
<dbReference type="Pfam" id="PF02230">
    <property type="entry name" value="Abhydrolase_2"/>
    <property type="match status" value="1"/>
</dbReference>
<dbReference type="SUPFAM" id="SSF53474">
    <property type="entry name" value="alpha/beta-Hydrolases"/>
    <property type="match status" value="1"/>
</dbReference>
<organism evidence="4 5">
    <name type="scientific">Agromyces mediolanus</name>
    <name type="common">Corynebacterium mediolanum</name>
    <dbReference type="NCBI Taxonomy" id="41986"/>
    <lineage>
        <taxon>Bacteria</taxon>
        <taxon>Bacillati</taxon>
        <taxon>Actinomycetota</taxon>
        <taxon>Actinomycetes</taxon>
        <taxon>Micrococcales</taxon>
        <taxon>Microbacteriaceae</taxon>
        <taxon>Agromyces</taxon>
    </lineage>
</organism>
<dbReference type="PANTHER" id="PTHR10655:SF17">
    <property type="entry name" value="LYSOPHOSPHOLIPASE-LIKE PROTEIN 1"/>
    <property type="match status" value="1"/>
</dbReference>
<evidence type="ECO:0000313" key="4">
    <source>
        <dbReference type="EMBL" id="GGR14829.1"/>
    </source>
</evidence>
<dbReference type="InterPro" id="IPR050565">
    <property type="entry name" value="LYPA1-2/EST-like"/>
</dbReference>
<feature type="domain" description="Phospholipase/carboxylesterase/thioesterase" evidence="3">
    <location>
        <begin position="19"/>
        <end position="210"/>
    </location>
</feature>
<keyword evidence="2" id="KW-0378">Hydrolase</keyword>
<accession>A0A918CB01</accession>
<comment type="similarity">
    <text evidence="1">Belongs to the AB hydrolase superfamily. AB hydrolase 2 family.</text>
</comment>
<proteinExistence type="inferred from homology"/>
<reference evidence="4" key="2">
    <citation type="submission" date="2020-09" db="EMBL/GenBank/DDBJ databases">
        <authorList>
            <person name="Sun Q."/>
            <person name="Ohkuma M."/>
        </authorList>
    </citation>
    <scope>NUCLEOTIDE SEQUENCE</scope>
    <source>
        <strain evidence="4">JCM 3346</strain>
    </source>
</reference>
<keyword evidence="5" id="KW-1185">Reference proteome</keyword>
<dbReference type="GO" id="GO:0016787">
    <property type="term" value="F:hydrolase activity"/>
    <property type="evidence" value="ECO:0007669"/>
    <property type="project" value="UniProtKB-KW"/>
</dbReference>
<evidence type="ECO:0000313" key="5">
    <source>
        <dbReference type="Proteomes" id="UP000610303"/>
    </source>
</evidence>
<evidence type="ECO:0000259" key="3">
    <source>
        <dbReference type="Pfam" id="PF02230"/>
    </source>
</evidence>
<evidence type="ECO:0000256" key="1">
    <source>
        <dbReference type="ARBA" id="ARBA00006499"/>
    </source>
</evidence>
<dbReference type="InterPro" id="IPR029058">
    <property type="entry name" value="AB_hydrolase_fold"/>
</dbReference>
<dbReference type="AlphaFoldDB" id="A0A918CB01"/>
<dbReference type="PANTHER" id="PTHR10655">
    <property type="entry name" value="LYSOPHOSPHOLIPASE-RELATED"/>
    <property type="match status" value="1"/>
</dbReference>
<protein>
    <submittedName>
        <fullName evidence="4">Phospholipase/carboxylesterase</fullName>
    </submittedName>
</protein>
<dbReference type="EMBL" id="BMRJ01000001">
    <property type="protein sequence ID" value="GGR14829.1"/>
    <property type="molecule type" value="Genomic_DNA"/>
</dbReference>
<dbReference type="Proteomes" id="UP000610303">
    <property type="component" value="Unassembled WGS sequence"/>
</dbReference>
<dbReference type="Gene3D" id="3.40.50.1820">
    <property type="entry name" value="alpha/beta hydrolase"/>
    <property type="match status" value="1"/>
</dbReference>
<comment type="caution">
    <text evidence="4">The sequence shown here is derived from an EMBL/GenBank/DDBJ whole genome shotgun (WGS) entry which is preliminary data.</text>
</comment>
<dbReference type="RefSeq" id="WP_189083669.1">
    <property type="nucleotide sequence ID" value="NZ_BMRJ01000001.1"/>
</dbReference>
<gene>
    <name evidence="4" type="ORF">GCM10010196_04370</name>
</gene>